<evidence type="ECO:0000313" key="1">
    <source>
        <dbReference type="EMBL" id="CAH1981052.1"/>
    </source>
</evidence>
<keyword evidence="2" id="KW-1185">Reference proteome</keyword>
<gene>
    <name evidence="1" type="ORF">ACAOBT_LOCUS14296</name>
</gene>
<dbReference type="EMBL" id="CAKOFQ010006904">
    <property type="protein sequence ID" value="CAH1981052.1"/>
    <property type="molecule type" value="Genomic_DNA"/>
</dbReference>
<reference evidence="1" key="1">
    <citation type="submission" date="2022-03" db="EMBL/GenBank/DDBJ databases">
        <authorList>
            <person name="Sayadi A."/>
        </authorList>
    </citation>
    <scope>NUCLEOTIDE SEQUENCE</scope>
</reference>
<comment type="caution">
    <text evidence="1">The sequence shown here is derived from an EMBL/GenBank/DDBJ whole genome shotgun (WGS) entry which is preliminary data.</text>
</comment>
<name>A0A9P0KXE1_ACAOB</name>
<protein>
    <submittedName>
        <fullName evidence="1">Uncharacterized protein</fullName>
    </submittedName>
</protein>
<accession>A0A9P0KXE1</accession>
<dbReference type="Proteomes" id="UP001152888">
    <property type="component" value="Unassembled WGS sequence"/>
</dbReference>
<sequence length="14" mass="1662">MKFVDIMAVSNFFI</sequence>
<evidence type="ECO:0000313" key="2">
    <source>
        <dbReference type="Proteomes" id="UP001152888"/>
    </source>
</evidence>
<organism evidence="1 2">
    <name type="scientific">Acanthoscelides obtectus</name>
    <name type="common">Bean weevil</name>
    <name type="synonym">Bruchus obtectus</name>
    <dbReference type="NCBI Taxonomy" id="200917"/>
    <lineage>
        <taxon>Eukaryota</taxon>
        <taxon>Metazoa</taxon>
        <taxon>Ecdysozoa</taxon>
        <taxon>Arthropoda</taxon>
        <taxon>Hexapoda</taxon>
        <taxon>Insecta</taxon>
        <taxon>Pterygota</taxon>
        <taxon>Neoptera</taxon>
        <taxon>Endopterygota</taxon>
        <taxon>Coleoptera</taxon>
        <taxon>Polyphaga</taxon>
        <taxon>Cucujiformia</taxon>
        <taxon>Chrysomeloidea</taxon>
        <taxon>Chrysomelidae</taxon>
        <taxon>Bruchinae</taxon>
        <taxon>Bruchini</taxon>
        <taxon>Acanthoscelides</taxon>
    </lineage>
</organism>
<proteinExistence type="predicted"/>